<feature type="transmembrane region" description="Helical" evidence="10">
    <location>
        <begin position="398"/>
        <end position="423"/>
    </location>
</feature>
<reference evidence="12" key="1">
    <citation type="submission" date="2014-02" db="EMBL/GenBank/DDBJ databases">
        <authorList>
            <person name="Genoscope - CEA"/>
        </authorList>
    </citation>
    <scope>NUCLEOTIDE SEQUENCE</scope>
    <source>
        <strain evidence="12">LS3</strain>
    </source>
</reference>
<feature type="transmembrane region" description="Helical" evidence="10">
    <location>
        <begin position="247"/>
        <end position="273"/>
    </location>
</feature>
<feature type="transmembrane region" description="Helical" evidence="10">
    <location>
        <begin position="206"/>
        <end position="226"/>
    </location>
</feature>
<dbReference type="GO" id="GO:0015189">
    <property type="term" value="F:L-lysine transmembrane transporter activity"/>
    <property type="evidence" value="ECO:0007669"/>
    <property type="project" value="TreeGrafter"/>
</dbReference>
<feature type="transmembrane region" description="Helical" evidence="10">
    <location>
        <begin position="34"/>
        <end position="52"/>
    </location>
</feature>
<dbReference type="PhylomeDB" id="A0A060TC86"/>
<dbReference type="InterPro" id="IPR013057">
    <property type="entry name" value="AA_transpt_TM"/>
</dbReference>
<dbReference type="PANTHER" id="PTHR22950:SF678">
    <property type="entry name" value="VACUOLAR AMINO ACID TRANSPORTER 5-RELATED"/>
    <property type="match status" value="1"/>
</dbReference>
<evidence type="ECO:0000256" key="7">
    <source>
        <dbReference type="ARBA" id="ARBA00022989"/>
    </source>
</evidence>
<evidence type="ECO:0000256" key="5">
    <source>
        <dbReference type="ARBA" id="ARBA00022692"/>
    </source>
</evidence>
<evidence type="ECO:0000256" key="8">
    <source>
        <dbReference type="ARBA" id="ARBA00023136"/>
    </source>
</evidence>
<evidence type="ECO:0000256" key="9">
    <source>
        <dbReference type="SAM" id="MobiDB-lite"/>
    </source>
</evidence>
<proteinExistence type="inferred from homology"/>
<comment type="similarity">
    <text evidence="2">Belongs to the amino acid/polyamine transporter 2 family.</text>
</comment>
<name>A0A060TC86_BLAAD</name>
<feature type="domain" description="Amino acid transporter transmembrane" evidence="11">
    <location>
        <begin position="26"/>
        <end position="451"/>
    </location>
</feature>
<dbReference type="GO" id="GO:0005313">
    <property type="term" value="F:L-glutamate transmembrane transporter activity"/>
    <property type="evidence" value="ECO:0007669"/>
    <property type="project" value="TreeGrafter"/>
</dbReference>
<feature type="transmembrane region" description="Helical" evidence="10">
    <location>
        <begin position="285"/>
        <end position="306"/>
    </location>
</feature>
<dbReference type="GO" id="GO:0000329">
    <property type="term" value="C:fungal-type vacuole membrane"/>
    <property type="evidence" value="ECO:0007669"/>
    <property type="project" value="TreeGrafter"/>
</dbReference>
<protein>
    <submittedName>
        <fullName evidence="12">ARAD1B21538p</fullName>
    </submittedName>
</protein>
<keyword evidence="4" id="KW-0926">Vacuole</keyword>
<evidence type="ECO:0000259" key="11">
    <source>
        <dbReference type="Pfam" id="PF01490"/>
    </source>
</evidence>
<evidence type="ECO:0000256" key="10">
    <source>
        <dbReference type="SAM" id="Phobius"/>
    </source>
</evidence>
<feature type="transmembrane region" description="Helical" evidence="10">
    <location>
        <begin position="98"/>
        <end position="125"/>
    </location>
</feature>
<dbReference type="GO" id="GO:0005302">
    <property type="term" value="F:L-tyrosine transmembrane transporter activity"/>
    <property type="evidence" value="ECO:0007669"/>
    <property type="project" value="TreeGrafter"/>
</dbReference>
<organism evidence="12">
    <name type="scientific">Blastobotrys adeninivorans</name>
    <name type="common">Yeast</name>
    <name type="synonym">Arxula adeninivorans</name>
    <dbReference type="NCBI Taxonomy" id="409370"/>
    <lineage>
        <taxon>Eukaryota</taxon>
        <taxon>Fungi</taxon>
        <taxon>Dikarya</taxon>
        <taxon>Ascomycota</taxon>
        <taxon>Saccharomycotina</taxon>
        <taxon>Dipodascomycetes</taxon>
        <taxon>Dipodascales</taxon>
        <taxon>Trichomonascaceae</taxon>
        <taxon>Blastobotrys</taxon>
    </lineage>
</organism>
<dbReference type="PANTHER" id="PTHR22950">
    <property type="entry name" value="AMINO ACID TRANSPORTER"/>
    <property type="match status" value="1"/>
</dbReference>
<accession>A0A060TC86</accession>
<dbReference type="AlphaFoldDB" id="A0A060TC86"/>
<evidence type="ECO:0000256" key="6">
    <source>
        <dbReference type="ARBA" id="ARBA00022970"/>
    </source>
</evidence>
<feature type="transmembrane region" description="Helical" evidence="10">
    <location>
        <begin position="175"/>
        <end position="194"/>
    </location>
</feature>
<sequence>MTIFHSYGSVNPGDPEAVAPHSAFEGASTTSSTINLLNTIVGAGILAMPFAYKANGVLLGTILISLAGVTAGFGLYLQSLGARYVPRGHASFFAVAKVTYPSLAVVFDLAIAVKCFGVGVSYVIIVGDLMPQICESLGLTHEYLLHRQIWVTITMAIVGPLSYLRKLDSLKYTSIVALASVGYLVIIVIGHFLVGDTLGNRGEVRLIEPNSAVSVLSALPIIVFAFTCHQNMFSVLNELHDQSVKTVSTMISGSIGTAGFLYMLVGLCGYFSFGDNVGGNIIQMYPYSIFSTIGRIAIVVLVLFSYPLQCHPCRASVNHVLHSLKEIYANRRHGKGRFTALPNSDESDQAEQTPEAGTPDNDQVGIVPLSTTTFVVLTTIILILSYIVSLTVQSLELMLAFVGATGSTSISFILPGLFAYSLLGHGDHKFMRSLALALSIWGITVAVVCLSINIYALAR</sequence>
<dbReference type="GO" id="GO:0061459">
    <property type="term" value="F:L-arginine transmembrane transporter activity"/>
    <property type="evidence" value="ECO:0007669"/>
    <property type="project" value="TreeGrafter"/>
</dbReference>
<feature type="transmembrane region" description="Helical" evidence="10">
    <location>
        <begin position="58"/>
        <end position="77"/>
    </location>
</feature>
<reference evidence="12" key="2">
    <citation type="submission" date="2014-06" db="EMBL/GenBank/DDBJ databases">
        <title>The complete genome of Blastobotrys (Arxula) adeninivorans LS3 - a yeast of biotechnological interest.</title>
        <authorList>
            <person name="Kunze G."/>
            <person name="Gaillardin C."/>
            <person name="Czernicka M."/>
            <person name="Durrens P."/>
            <person name="Martin T."/>
            <person name="Boer E."/>
            <person name="Gabaldon T."/>
            <person name="Cruz J."/>
            <person name="Talla E."/>
            <person name="Marck C."/>
            <person name="Goffeau A."/>
            <person name="Barbe V."/>
            <person name="Baret P."/>
            <person name="Baronian K."/>
            <person name="Beier S."/>
            <person name="Bleykasten C."/>
            <person name="Bode R."/>
            <person name="Casaregola S."/>
            <person name="Despons L."/>
            <person name="Fairhead C."/>
            <person name="Giersberg M."/>
            <person name="Gierski P."/>
            <person name="Hahnel U."/>
            <person name="Hartmann A."/>
            <person name="Jankowska D."/>
            <person name="Jubin C."/>
            <person name="Jung P."/>
            <person name="Lafontaine I."/>
            <person name="Leh-Louis V."/>
            <person name="Lemaire M."/>
            <person name="Marcet-Houben M."/>
            <person name="Mascher M."/>
            <person name="Morel G."/>
            <person name="Richard G.-F."/>
            <person name="Riechen J."/>
            <person name="Sacerdot C."/>
            <person name="Sarkar A."/>
            <person name="Savel G."/>
            <person name="Schacherer J."/>
            <person name="Sherman D."/>
            <person name="Straub M.-L."/>
            <person name="Stein N."/>
            <person name="Thierry A."/>
            <person name="Trautwein-Schult A."/>
            <person name="Westhof E."/>
            <person name="Worch S."/>
            <person name="Dujon B."/>
            <person name="Souciet J.-L."/>
            <person name="Wincker P."/>
            <person name="Scholz U."/>
            <person name="Neuveglise N."/>
        </authorList>
    </citation>
    <scope>NUCLEOTIDE SEQUENCE</scope>
    <source>
        <strain evidence="12">LS3</strain>
    </source>
</reference>
<comment type="subcellular location">
    <subcellularLocation>
        <location evidence="1">Vacuole membrane</location>
        <topology evidence="1">Multi-pass membrane protein</topology>
    </subcellularLocation>
</comment>
<dbReference type="Pfam" id="PF01490">
    <property type="entry name" value="Aa_trans"/>
    <property type="match status" value="1"/>
</dbReference>
<keyword evidence="8 10" id="KW-0472">Membrane</keyword>
<keyword evidence="3" id="KW-0813">Transport</keyword>
<evidence type="ECO:0000256" key="3">
    <source>
        <dbReference type="ARBA" id="ARBA00022448"/>
    </source>
</evidence>
<feature type="transmembrane region" description="Helical" evidence="10">
    <location>
        <begin position="435"/>
        <end position="458"/>
    </location>
</feature>
<gene>
    <name evidence="12" type="ORF">GNLVRS02_ARAD1B21538g</name>
</gene>
<dbReference type="GO" id="GO:0005290">
    <property type="term" value="F:L-histidine transmembrane transporter activity"/>
    <property type="evidence" value="ECO:0007669"/>
    <property type="project" value="TreeGrafter"/>
</dbReference>
<keyword evidence="6" id="KW-0029">Amino-acid transport</keyword>
<dbReference type="GO" id="GO:0015194">
    <property type="term" value="F:L-serine transmembrane transporter activity"/>
    <property type="evidence" value="ECO:0007669"/>
    <property type="project" value="TreeGrafter"/>
</dbReference>
<feature type="transmembrane region" description="Helical" evidence="10">
    <location>
        <begin position="374"/>
        <end position="392"/>
    </location>
</feature>
<feature type="region of interest" description="Disordered" evidence="9">
    <location>
        <begin position="339"/>
        <end position="364"/>
    </location>
</feature>
<evidence type="ECO:0000313" key="12">
    <source>
        <dbReference type="EMBL" id="CDP36811.1"/>
    </source>
</evidence>
<evidence type="ECO:0000256" key="1">
    <source>
        <dbReference type="ARBA" id="ARBA00004128"/>
    </source>
</evidence>
<evidence type="ECO:0000256" key="4">
    <source>
        <dbReference type="ARBA" id="ARBA00022554"/>
    </source>
</evidence>
<dbReference type="EMBL" id="HG937692">
    <property type="protein sequence ID" value="CDP36811.1"/>
    <property type="molecule type" value="Genomic_DNA"/>
</dbReference>
<evidence type="ECO:0000256" key="2">
    <source>
        <dbReference type="ARBA" id="ARBA00008066"/>
    </source>
</evidence>
<keyword evidence="7 10" id="KW-1133">Transmembrane helix</keyword>
<keyword evidence="5 10" id="KW-0812">Transmembrane</keyword>